<proteinExistence type="predicted"/>
<feature type="region of interest" description="Disordered" evidence="1">
    <location>
        <begin position="138"/>
        <end position="207"/>
    </location>
</feature>
<reference evidence="3 4" key="1">
    <citation type="submission" date="2020-08" db="EMBL/GenBank/DDBJ databases">
        <title>Sequencing the genomes of 1000 actinobacteria strains.</title>
        <authorList>
            <person name="Klenk H.-P."/>
        </authorList>
    </citation>
    <scope>NUCLEOTIDE SEQUENCE [LARGE SCALE GENOMIC DNA]</scope>
    <source>
        <strain evidence="3 4">DSM 45823</strain>
    </source>
</reference>
<keyword evidence="2" id="KW-1133">Transmembrane helix</keyword>
<dbReference type="AlphaFoldDB" id="A0A7W3RCV3"/>
<name>A0A7W3RCV3_9ACTN</name>
<evidence type="ECO:0000256" key="2">
    <source>
        <dbReference type="SAM" id="Phobius"/>
    </source>
</evidence>
<feature type="transmembrane region" description="Helical" evidence="2">
    <location>
        <begin position="15"/>
        <end position="36"/>
    </location>
</feature>
<dbReference type="EMBL" id="JACJII010000001">
    <property type="protein sequence ID" value="MBA9007695.1"/>
    <property type="molecule type" value="Genomic_DNA"/>
</dbReference>
<keyword evidence="2" id="KW-0812">Transmembrane</keyword>
<organism evidence="3 4">
    <name type="scientific">Thermomonospora cellulosilytica</name>
    <dbReference type="NCBI Taxonomy" id="1411118"/>
    <lineage>
        <taxon>Bacteria</taxon>
        <taxon>Bacillati</taxon>
        <taxon>Actinomycetota</taxon>
        <taxon>Actinomycetes</taxon>
        <taxon>Streptosporangiales</taxon>
        <taxon>Thermomonosporaceae</taxon>
        <taxon>Thermomonospora</taxon>
    </lineage>
</organism>
<feature type="compositionally biased region" description="Low complexity" evidence="1">
    <location>
        <begin position="151"/>
        <end position="161"/>
    </location>
</feature>
<dbReference type="RefSeq" id="WP_182708176.1">
    <property type="nucleotide sequence ID" value="NZ_JACJII010000001.1"/>
</dbReference>
<protein>
    <submittedName>
        <fullName evidence="3">Rhodanese-related sulfurtransferase</fullName>
    </submittedName>
</protein>
<feature type="region of interest" description="Disordered" evidence="1">
    <location>
        <begin position="44"/>
        <end position="69"/>
    </location>
</feature>
<dbReference type="GO" id="GO:0016740">
    <property type="term" value="F:transferase activity"/>
    <property type="evidence" value="ECO:0007669"/>
    <property type="project" value="UniProtKB-KW"/>
</dbReference>
<keyword evidence="4" id="KW-1185">Reference proteome</keyword>
<keyword evidence="3" id="KW-0808">Transferase</keyword>
<evidence type="ECO:0000313" key="4">
    <source>
        <dbReference type="Proteomes" id="UP000539313"/>
    </source>
</evidence>
<sequence>MNESPDPVVKRRAKAVGFGCLGCLGLFVLMLIGGALMGDPKPRAGVAGRTAAPTATASRSTAPSPEVDDAARSMCADIVRVAELRRAGRSGAAAEALTEARIHAAASGVREVERLADGPEARFADAAAAWCRENLPEVTATPVGPTPTPSTTPAVTRSAAPEPEPEDGGPSPRTIKPGASCSPRGATGTYYGRTYTCKGPGRLRWRR</sequence>
<feature type="compositionally biased region" description="Low complexity" evidence="1">
    <location>
        <begin position="44"/>
        <end position="65"/>
    </location>
</feature>
<dbReference type="Proteomes" id="UP000539313">
    <property type="component" value="Unassembled WGS sequence"/>
</dbReference>
<gene>
    <name evidence="3" type="ORF">HNR21_006577</name>
</gene>
<accession>A0A7W3RCV3</accession>
<feature type="compositionally biased region" description="Low complexity" evidence="1">
    <location>
        <begin position="184"/>
        <end position="196"/>
    </location>
</feature>
<keyword evidence="2" id="KW-0472">Membrane</keyword>
<comment type="caution">
    <text evidence="3">The sequence shown here is derived from an EMBL/GenBank/DDBJ whole genome shotgun (WGS) entry which is preliminary data.</text>
</comment>
<evidence type="ECO:0000313" key="3">
    <source>
        <dbReference type="EMBL" id="MBA9007695.1"/>
    </source>
</evidence>
<evidence type="ECO:0000256" key="1">
    <source>
        <dbReference type="SAM" id="MobiDB-lite"/>
    </source>
</evidence>